<dbReference type="SMART" id="SM00388">
    <property type="entry name" value="HisKA"/>
    <property type="match status" value="1"/>
</dbReference>
<dbReference type="Gene3D" id="1.10.8.500">
    <property type="entry name" value="HAMP domain in histidine kinase"/>
    <property type="match status" value="1"/>
</dbReference>
<dbReference type="Pfam" id="PF00512">
    <property type="entry name" value="HisKA"/>
    <property type="match status" value="1"/>
</dbReference>
<dbReference type="Pfam" id="PF02518">
    <property type="entry name" value="HATPase_c"/>
    <property type="match status" value="1"/>
</dbReference>
<evidence type="ECO:0000256" key="10">
    <source>
        <dbReference type="ARBA" id="ARBA00022777"/>
    </source>
</evidence>
<keyword evidence="19" id="KW-1185">Reference proteome</keyword>
<comment type="subcellular location">
    <subcellularLocation>
        <location evidence="2">Cell inner membrane</location>
        <topology evidence="2">Multi-pass membrane protein</topology>
    </subcellularLocation>
</comment>
<dbReference type="Proteomes" id="UP000620266">
    <property type="component" value="Unassembled WGS sequence"/>
</dbReference>
<dbReference type="PRINTS" id="PR00344">
    <property type="entry name" value="BCTRLSENSOR"/>
</dbReference>
<reference evidence="18" key="1">
    <citation type="journal article" date="2014" name="Int. J. Syst. Evol. Microbiol.">
        <title>Complete genome sequence of Corynebacterium casei LMG S-19264T (=DSM 44701T), isolated from a smear-ripened cheese.</title>
        <authorList>
            <consortium name="US DOE Joint Genome Institute (JGI-PGF)"/>
            <person name="Walter F."/>
            <person name="Albersmeier A."/>
            <person name="Kalinowski J."/>
            <person name="Ruckert C."/>
        </authorList>
    </citation>
    <scope>NUCLEOTIDE SEQUENCE</scope>
    <source>
        <strain evidence="18">CCM 7086</strain>
    </source>
</reference>
<dbReference type="InterPro" id="IPR005467">
    <property type="entry name" value="His_kinase_dom"/>
</dbReference>
<accession>A0A8J2UNI7</accession>
<keyword evidence="13" id="KW-0902">Two-component regulatory system</keyword>
<evidence type="ECO:0000256" key="6">
    <source>
        <dbReference type="ARBA" id="ARBA00022553"/>
    </source>
</evidence>
<dbReference type="SUPFAM" id="SSF47384">
    <property type="entry name" value="Homodimeric domain of signal transducing histidine kinase"/>
    <property type="match status" value="1"/>
</dbReference>
<dbReference type="InterPro" id="IPR003594">
    <property type="entry name" value="HATPase_dom"/>
</dbReference>
<dbReference type="GO" id="GO:0005524">
    <property type="term" value="F:ATP binding"/>
    <property type="evidence" value="ECO:0007669"/>
    <property type="project" value="UniProtKB-KW"/>
</dbReference>
<dbReference type="InterPro" id="IPR036097">
    <property type="entry name" value="HisK_dim/P_sf"/>
</dbReference>
<gene>
    <name evidence="18" type="ORF">GCM10007205_13640</name>
</gene>
<dbReference type="RefSeq" id="WP_229728920.1">
    <property type="nucleotide sequence ID" value="NZ_BMCG01000003.1"/>
</dbReference>
<dbReference type="AlphaFoldDB" id="A0A8J2UNI7"/>
<dbReference type="Gene3D" id="3.30.565.10">
    <property type="entry name" value="Histidine kinase-like ATPase, C-terminal domain"/>
    <property type="match status" value="1"/>
</dbReference>
<evidence type="ECO:0000256" key="8">
    <source>
        <dbReference type="ARBA" id="ARBA00022692"/>
    </source>
</evidence>
<comment type="catalytic activity">
    <reaction evidence="1">
        <text>ATP + protein L-histidine = ADP + protein N-phospho-L-histidine.</text>
        <dbReference type="EC" id="2.7.13.3"/>
    </reaction>
</comment>
<dbReference type="InterPro" id="IPR003661">
    <property type="entry name" value="HisK_dim/P_dom"/>
</dbReference>
<evidence type="ECO:0000259" key="17">
    <source>
        <dbReference type="PROSITE" id="PS50885"/>
    </source>
</evidence>
<feature type="domain" description="HAMP" evidence="17">
    <location>
        <begin position="180"/>
        <end position="232"/>
    </location>
</feature>
<evidence type="ECO:0000256" key="11">
    <source>
        <dbReference type="ARBA" id="ARBA00022840"/>
    </source>
</evidence>
<evidence type="ECO:0000259" key="16">
    <source>
        <dbReference type="PROSITE" id="PS50109"/>
    </source>
</evidence>
<evidence type="ECO:0000256" key="12">
    <source>
        <dbReference type="ARBA" id="ARBA00022989"/>
    </source>
</evidence>
<dbReference type="PANTHER" id="PTHR44936:SF5">
    <property type="entry name" value="SENSOR HISTIDINE KINASE ENVZ"/>
    <property type="match status" value="1"/>
</dbReference>
<evidence type="ECO:0000256" key="14">
    <source>
        <dbReference type="ARBA" id="ARBA00023136"/>
    </source>
</evidence>
<evidence type="ECO:0000256" key="5">
    <source>
        <dbReference type="ARBA" id="ARBA00022519"/>
    </source>
</evidence>
<keyword evidence="9" id="KW-0547">Nucleotide-binding</keyword>
<dbReference type="CDD" id="cd06225">
    <property type="entry name" value="HAMP"/>
    <property type="match status" value="1"/>
</dbReference>
<name>A0A8J2UNI7_9BURK</name>
<feature type="domain" description="Histidine kinase" evidence="16">
    <location>
        <begin position="240"/>
        <end position="438"/>
    </location>
</feature>
<dbReference type="GO" id="GO:0000155">
    <property type="term" value="F:phosphorelay sensor kinase activity"/>
    <property type="evidence" value="ECO:0007669"/>
    <property type="project" value="InterPro"/>
</dbReference>
<evidence type="ECO:0000256" key="9">
    <source>
        <dbReference type="ARBA" id="ARBA00022741"/>
    </source>
</evidence>
<evidence type="ECO:0000313" key="18">
    <source>
        <dbReference type="EMBL" id="GGC05805.1"/>
    </source>
</evidence>
<evidence type="ECO:0000256" key="7">
    <source>
        <dbReference type="ARBA" id="ARBA00022679"/>
    </source>
</evidence>
<dbReference type="SUPFAM" id="SSF55874">
    <property type="entry name" value="ATPase domain of HSP90 chaperone/DNA topoisomerase II/histidine kinase"/>
    <property type="match status" value="1"/>
</dbReference>
<proteinExistence type="predicted"/>
<keyword evidence="10 18" id="KW-0418">Kinase</keyword>
<sequence length="438" mass="48802">MRLFPRSMAGQLICLLLLGLLLAHAIGVAMRPAGDNLHPLGRRFMLDSLASAYRIATLAPDGSEESLLATLRRDNFALAQEPQSRLPLRAMNEEESRLVKDLQQRIGATPEIRARIRINEAQQPGHQGRLELHVSMALPDGNWINTREVTGEKSPWWRPFWFSIPVSTLPVLVIVFIFVRRILRPIKALADAAERVSRGEHVGPLPVTGPREAREVTTAFNIMQERLRRFIEDRTHMLAAISHDFRTPLTSLRLRTELIDDPELRAAMRRSLDDMSVMAEETLRFSRDDSVNEDTQETDLAALLREVVDDQAVLQHRIALQAPASLPYRCRPLAIKRAITNLVDNAVRYGEHVRIDLGRDEQGQIVIALRDDGPGIPPERIADAFEPFVRLDPARNRDNGGTGLGLTTARSCVEAHGGSLTLANHAQGGLTATIVLPA</sequence>
<dbReference type="PROSITE" id="PS50109">
    <property type="entry name" value="HIS_KIN"/>
    <property type="match status" value="1"/>
</dbReference>
<dbReference type="CDD" id="cd00082">
    <property type="entry name" value="HisKA"/>
    <property type="match status" value="1"/>
</dbReference>
<keyword evidence="8 15" id="KW-0812">Transmembrane</keyword>
<dbReference type="InterPro" id="IPR004358">
    <property type="entry name" value="Sig_transdc_His_kin-like_C"/>
</dbReference>
<evidence type="ECO:0000256" key="3">
    <source>
        <dbReference type="ARBA" id="ARBA00012438"/>
    </source>
</evidence>
<keyword evidence="14 15" id="KW-0472">Membrane</keyword>
<dbReference type="PROSITE" id="PS50885">
    <property type="entry name" value="HAMP"/>
    <property type="match status" value="1"/>
</dbReference>
<keyword evidence="11" id="KW-0067">ATP-binding</keyword>
<feature type="transmembrane region" description="Helical" evidence="15">
    <location>
        <begin position="160"/>
        <end position="179"/>
    </location>
</feature>
<dbReference type="EMBL" id="BMCG01000003">
    <property type="protein sequence ID" value="GGC05805.1"/>
    <property type="molecule type" value="Genomic_DNA"/>
</dbReference>
<dbReference type="SUPFAM" id="SSF158472">
    <property type="entry name" value="HAMP domain-like"/>
    <property type="match status" value="1"/>
</dbReference>
<organism evidence="18 19">
    <name type="scientific">Oxalicibacterium flavum</name>
    <dbReference type="NCBI Taxonomy" id="179467"/>
    <lineage>
        <taxon>Bacteria</taxon>
        <taxon>Pseudomonadati</taxon>
        <taxon>Pseudomonadota</taxon>
        <taxon>Betaproteobacteria</taxon>
        <taxon>Burkholderiales</taxon>
        <taxon>Oxalobacteraceae</taxon>
        <taxon>Oxalicibacterium</taxon>
    </lineage>
</organism>
<keyword evidence="12 15" id="KW-1133">Transmembrane helix</keyword>
<keyword evidence="5" id="KW-0997">Cell inner membrane</keyword>
<evidence type="ECO:0000256" key="13">
    <source>
        <dbReference type="ARBA" id="ARBA00023012"/>
    </source>
</evidence>
<keyword evidence="6" id="KW-0597">Phosphoprotein</keyword>
<dbReference type="SMART" id="SM00387">
    <property type="entry name" value="HATPase_c"/>
    <property type="match status" value="1"/>
</dbReference>
<evidence type="ECO:0000256" key="2">
    <source>
        <dbReference type="ARBA" id="ARBA00004429"/>
    </source>
</evidence>
<dbReference type="InterPro" id="IPR003660">
    <property type="entry name" value="HAMP_dom"/>
</dbReference>
<dbReference type="SMART" id="SM00304">
    <property type="entry name" value="HAMP"/>
    <property type="match status" value="1"/>
</dbReference>
<evidence type="ECO:0000313" key="19">
    <source>
        <dbReference type="Proteomes" id="UP000620266"/>
    </source>
</evidence>
<comment type="caution">
    <text evidence="18">The sequence shown here is derived from an EMBL/GenBank/DDBJ whole genome shotgun (WGS) entry which is preliminary data.</text>
</comment>
<dbReference type="InterPro" id="IPR036890">
    <property type="entry name" value="HATPase_C_sf"/>
</dbReference>
<dbReference type="PANTHER" id="PTHR44936">
    <property type="entry name" value="SENSOR PROTEIN CREC"/>
    <property type="match status" value="1"/>
</dbReference>
<dbReference type="EC" id="2.7.13.3" evidence="3"/>
<dbReference type="GO" id="GO:0005886">
    <property type="term" value="C:plasma membrane"/>
    <property type="evidence" value="ECO:0007669"/>
    <property type="project" value="UniProtKB-SubCell"/>
</dbReference>
<dbReference type="InterPro" id="IPR050980">
    <property type="entry name" value="2C_sensor_his_kinase"/>
</dbReference>
<keyword evidence="4" id="KW-1003">Cell membrane</keyword>
<dbReference type="CDD" id="cd00075">
    <property type="entry name" value="HATPase"/>
    <property type="match status" value="1"/>
</dbReference>
<evidence type="ECO:0000256" key="4">
    <source>
        <dbReference type="ARBA" id="ARBA00022475"/>
    </source>
</evidence>
<evidence type="ECO:0000256" key="1">
    <source>
        <dbReference type="ARBA" id="ARBA00000085"/>
    </source>
</evidence>
<dbReference type="Gene3D" id="1.10.287.130">
    <property type="match status" value="1"/>
</dbReference>
<evidence type="ECO:0000256" key="15">
    <source>
        <dbReference type="SAM" id="Phobius"/>
    </source>
</evidence>
<keyword evidence="7" id="KW-0808">Transferase</keyword>
<reference evidence="18" key="2">
    <citation type="submission" date="2020-09" db="EMBL/GenBank/DDBJ databases">
        <authorList>
            <person name="Sun Q."/>
            <person name="Sedlacek I."/>
        </authorList>
    </citation>
    <scope>NUCLEOTIDE SEQUENCE</scope>
    <source>
        <strain evidence="18">CCM 7086</strain>
    </source>
</reference>
<protein>
    <recommendedName>
        <fullName evidence="3">histidine kinase</fullName>
        <ecNumber evidence="3">2.7.13.3</ecNumber>
    </recommendedName>
</protein>
<dbReference type="Pfam" id="PF00672">
    <property type="entry name" value="HAMP"/>
    <property type="match status" value="1"/>
</dbReference>